<protein>
    <submittedName>
        <fullName evidence="1">Uncharacterized protein</fullName>
    </submittedName>
</protein>
<dbReference type="HOGENOM" id="CLU_2471337_0_0_1"/>
<proteinExistence type="predicted"/>
<evidence type="ECO:0000313" key="2">
    <source>
        <dbReference type="Proteomes" id="UP000000305"/>
    </source>
</evidence>
<organism evidence="1 2">
    <name type="scientific">Daphnia pulex</name>
    <name type="common">Water flea</name>
    <dbReference type="NCBI Taxonomy" id="6669"/>
    <lineage>
        <taxon>Eukaryota</taxon>
        <taxon>Metazoa</taxon>
        <taxon>Ecdysozoa</taxon>
        <taxon>Arthropoda</taxon>
        <taxon>Crustacea</taxon>
        <taxon>Branchiopoda</taxon>
        <taxon>Diplostraca</taxon>
        <taxon>Cladocera</taxon>
        <taxon>Anomopoda</taxon>
        <taxon>Daphniidae</taxon>
        <taxon>Daphnia</taxon>
    </lineage>
</organism>
<evidence type="ECO:0000313" key="1">
    <source>
        <dbReference type="EMBL" id="EFX65070.1"/>
    </source>
</evidence>
<reference evidence="1 2" key="1">
    <citation type="journal article" date="2011" name="Science">
        <title>The ecoresponsive genome of Daphnia pulex.</title>
        <authorList>
            <person name="Colbourne J.K."/>
            <person name="Pfrender M.E."/>
            <person name="Gilbert D."/>
            <person name="Thomas W.K."/>
            <person name="Tucker A."/>
            <person name="Oakley T.H."/>
            <person name="Tokishita S."/>
            <person name="Aerts A."/>
            <person name="Arnold G.J."/>
            <person name="Basu M.K."/>
            <person name="Bauer D.J."/>
            <person name="Caceres C.E."/>
            <person name="Carmel L."/>
            <person name="Casola C."/>
            <person name="Choi J.H."/>
            <person name="Detter J.C."/>
            <person name="Dong Q."/>
            <person name="Dusheyko S."/>
            <person name="Eads B.D."/>
            <person name="Frohlich T."/>
            <person name="Geiler-Samerotte K.A."/>
            <person name="Gerlach D."/>
            <person name="Hatcher P."/>
            <person name="Jogdeo S."/>
            <person name="Krijgsveld J."/>
            <person name="Kriventseva E.V."/>
            <person name="Kultz D."/>
            <person name="Laforsch C."/>
            <person name="Lindquist E."/>
            <person name="Lopez J."/>
            <person name="Manak J.R."/>
            <person name="Muller J."/>
            <person name="Pangilinan J."/>
            <person name="Patwardhan R.P."/>
            <person name="Pitluck S."/>
            <person name="Pritham E.J."/>
            <person name="Rechtsteiner A."/>
            <person name="Rho M."/>
            <person name="Rogozin I.B."/>
            <person name="Sakarya O."/>
            <person name="Salamov A."/>
            <person name="Schaack S."/>
            <person name="Shapiro H."/>
            <person name="Shiga Y."/>
            <person name="Skalitzky C."/>
            <person name="Smith Z."/>
            <person name="Souvorov A."/>
            <person name="Sung W."/>
            <person name="Tang Z."/>
            <person name="Tsuchiya D."/>
            <person name="Tu H."/>
            <person name="Vos H."/>
            <person name="Wang M."/>
            <person name="Wolf Y.I."/>
            <person name="Yamagata H."/>
            <person name="Yamada T."/>
            <person name="Ye Y."/>
            <person name="Shaw J.R."/>
            <person name="Andrews J."/>
            <person name="Crease T.J."/>
            <person name="Tang H."/>
            <person name="Lucas S.M."/>
            <person name="Robertson H.M."/>
            <person name="Bork P."/>
            <person name="Koonin E.V."/>
            <person name="Zdobnov E.M."/>
            <person name="Grigoriev I.V."/>
            <person name="Lynch M."/>
            <person name="Boore J.L."/>
        </authorList>
    </citation>
    <scope>NUCLEOTIDE SEQUENCE [LARGE SCALE GENOMIC DNA]</scope>
</reference>
<dbReference type="AlphaFoldDB" id="E9HT62"/>
<dbReference type="EMBL" id="GL732765">
    <property type="protein sequence ID" value="EFX65070.1"/>
    <property type="molecule type" value="Genomic_DNA"/>
</dbReference>
<dbReference type="Proteomes" id="UP000000305">
    <property type="component" value="Unassembled WGS sequence"/>
</dbReference>
<dbReference type="InParanoid" id="E9HT62"/>
<dbReference type="KEGG" id="dpx:DAPPUDRAFT_265272"/>
<sequence>MREIQNFIAFNIQIRIVSEVAGYGSALAEPKTMSLFCRAIEKTKSTPTSQMIDVLSILYRQGDMLAYVVHCPGSFTSKVSNMAHHCIY</sequence>
<keyword evidence="2" id="KW-1185">Reference proteome</keyword>
<accession>E9HT62</accession>
<gene>
    <name evidence="1" type="ORF">DAPPUDRAFT_265272</name>
</gene>
<name>E9HT62_DAPPU</name>